<accession>A0A6P4IKK0</accession>
<name>A0A6P4IKK0_DROKI</name>
<proteinExistence type="predicted"/>
<organism evidence="3 4">
    <name type="scientific">Drosophila kikkawai</name>
    <name type="common">Fruit fly</name>
    <dbReference type="NCBI Taxonomy" id="30033"/>
    <lineage>
        <taxon>Eukaryota</taxon>
        <taxon>Metazoa</taxon>
        <taxon>Ecdysozoa</taxon>
        <taxon>Arthropoda</taxon>
        <taxon>Hexapoda</taxon>
        <taxon>Insecta</taxon>
        <taxon>Pterygota</taxon>
        <taxon>Neoptera</taxon>
        <taxon>Endopterygota</taxon>
        <taxon>Diptera</taxon>
        <taxon>Brachycera</taxon>
        <taxon>Muscomorpha</taxon>
        <taxon>Ephydroidea</taxon>
        <taxon>Drosophilidae</taxon>
        <taxon>Drosophila</taxon>
        <taxon>Sophophora</taxon>
    </lineage>
</organism>
<dbReference type="RefSeq" id="XP_017023068.1">
    <property type="nucleotide sequence ID" value="XM_017167579.2"/>
</dbReference>
<feature type="region of interest" description="Disordered" evidence="1">
    <location>
        <begin position="63"/>
        <end position="83"/>
    </location>
</feature>
<feature type="compositionally biased region" description="Basic and acidic residues" evidence="1">
    <location>
        <begin position="72"/>
        <end position="83"/>
    </location>
</feature>
<keyword evidence="2" id="KW-0472">Membrane</keyword>
<dbReference type="GeneID" id="108075231"/>
<keyword evidence="2" id="KW-1133">Transmembrane helix</keyword>
<keyword evidence="3" id="KW-1185">Reference proteome</keyword>
<protein>
    <submittedName>
        <fullName evidence="4">Uncharacterized protein</fullName>
    </submittedName>
</protein>
<dbReference type="AlphaFoldDB" id="A0A6P4IKK0"/>
<reference evidence="4" key="1">
    <citation type="submission" date="2025-08" db="UniProtKB">
        <authorList>
            <consortium name="RefSeq"/>
        </authorList>
    </citation>
    <scope>IDENTIFICATION</scope>
    <source>
        <strain evidence="4">14028-0561.14</strain>
        <tissue evidence="4">Whole fly</tissue>
    </source>
</reference>
<dbReference type="Proteomes" id="UP001652661">
    <property type="component" value="Chromosome 3L"/>
</dbReference>
<keyword evidence="2" id="KW-0812">Transmembrane</keyword>
<gene>
    <name evidence="4" type="primary">LOC108075231</name>
</gene>
<feature type="transmembrane region" description="Helical" evidence="2">
    <location>
        <begin position="116"/>
        <end position="138"/>
    </location>
</feature>
<evidence type="ECO:0000313" key="4">
    <source>
        <dbReference type="RefSeq" id="XP_017023068.1"/>
    </source>
</evidence>
<evidence type="ECO:0000313" key="3">
    <source>
        <dbReference type="Proteomes" id="UP001652661"/>
    </source>
</evidence>
<sequence>MEMHTLKDIQNVYDAWIVEHPEAIGDLQETAKVLAFFLSGRVSTTRKLFKIIDHLIKDDYNQASGTPDDSQELEKSPSKSLSDLDKGDKYTLKYIKKACDAFIVEHPKAIDSLKKIIIIGLPLAGAALSKVVLSQLIYQLMLDYNKRVITRARDAKKSSDSQQSKL</sequence>
<evidence type="ECO:0000256" key="2">
    <source>
        <dbReference type="SAM" id="Phobius"/>
    </source>
</evidence>
<evidence type="ECO:0000256" key="1">
    <source>
        <dbReference type="SAM" id="MobiDB-lite"/>
    </source>
</evidence>